<protein>
    <recommendedName>
        <fullName evidence="4">DUF2946 domain-containing protein</fullName>
    </recommendedName>
</protein>
<name>A0ABZ0J5R5_9BURK</name>
<accession>A0ABZ0J5R5</accession>
<evidence type="ECO:0000313" key="3">
    <source>
        <dbReference type="Proteomes" id="UP001303211"/>
    </source>
</evidence>
<feature type="signal peptide" evidence="1">
    <location>
        <begin position="1"/>
        <end position="24"/>
    </location>
</feature>
<evidence type="ECO:0008006" key="4">
    <source>
        <dbReference type="Google" id="ProtNLM"/>
    </source>
</evidence>
<keyword evidence="3" id="KW-1185">Reference proteome</keyword>
<dbReference type="Proteomes" id="UP001303211">
    <property type="component" value="Chromosome"/>
</dbReference>
<feature type="chain" id="PRO_5046960017" description="DUF2946 domain-containing protein" evidence="1">
    <location>
        <begin position="25"/>
        <end position="121"/>
    </location>
</feature>
<evidence type="ECO:0000313" key="2">
    <source>
        <dbReference type="EMBL" id="WOO32822.1"/>
    </source>
</evidence>
<gene>
    <name evidence="2" type="ORF">P4826_01460</name>
</gene>
<keyword evidence="1" id="KW-0732">Signal</keyword>
<organism evidence="2 3">
    <name type="scientific">Diaphorobacter limosus</name>
    <dbReference type="NCBI Taxonomy" id="3036128"/>
    <lineage>
        <taxon>Bacteria</taxon>
        <taxon>Pseudomonadati</taxon>
        <taxon>Pseudomonadota</taxon>
        <taxon>Betaproteobacteria</taxon>
        <taxon>Burkholderiales</taxon>
        <taxon>Comamonadaceae</taxon>
        <taxon>Diaphorobacter</taxon>
    </lineage>
</organism>
<reference evidence="2 3" key="1">
    <citation type="submission" date="2023-03" db="EMBL/GenBank/DDBJ databases">
        <title>Diaphorobacter basophil sp. nov., isolated from a sewage-treatment plant.</title>
        <authorList>
            <person name="Yang K."/>
        </authorList>
    </citation>
    <scope>NUCLEOTIDE SEQUENCE [LARGE SCALE GENOMIC DNA]</scope>
    <source>
        <strain evidence="2 3">Y-1</strain>
    </source>
</reference>
<dbReference type="RefSeq" id="WP_317702239.1">
    <property type="nucleotide sequence ID" value="NZ_CP136921.1"/>
</dbReference>
<dbReference type="EMBL" id="CP136921">
    <property type="protein sequence ID" value="WOO32822.1"/>
    <property type="molecule type" value="Genomic_DNA"/>
</dbReference>
<evidence type="ECO:0000256" key="1">
    <source>
        <dbReference type="SAM" id="SignalP"/>
    </source>
</evidence>
<proteinExistence type="predicted"/>
<sequence length="121" mass="12477">MRRVLSLALVMLLLMRGLLGDAMALGQAPVQPTPQMAQMAHAMDADAHHAVAMAQDCCDHASDSHMAHQGGCGACGVCHSTLAVSPWMAVPGTGAQHSPQAPPGTRFTSALAAQAIKPPIF</sequence>